<sequence>MIYLTRMPLEQLHRFVSAIAPLREEEWEAFSAVWQSFSCSRKTLLTAPGETERYLYFVLEGVQRSYFSTPAGKEATLVFTYPCSFSGVADSLLTQTPSPYGFEALTASRFLRCTYGQLLALMQQHPAIQALVLKATAFALKGVLERMTELQTAGAEEKFRALMKRSPHLLGLVPHKYLASYLALDATTFSKLLGSVRIGGEEKERR</sequence>
<name>A0ABP8G7K8_9BACT</name>
<evidence type="ECO:0000259" key="1">
    <source>
        <dbReference type="SMART" id="SM00100"/>
    </source>
</evidence>
<accession>A0ABP8G7K8</accession>
<proteinExistence type="predicted"/>
<dbReference type="SMART" id="SM00100">
    <property type="entry name" value="cNMP"/>
    <property type="match status" value="1"/>
</dbReference>
<dbReference type="InterPro" id="IPR018490">
    <property type="entry name" value="cNMP-bd_dom_sf"/>
</dbReference>
<reference evidence="3" key="1">
    <citation type="journal article" date="2019" name="Int. J. Syst. Evol. Microbiol.">
        <title>The Global Catalogue of Microorganisms (GCM) 10K type strain sequencing project: providing services to taxonomists for standard genome sequencing and annotation.</title>
        <authorList>
            <consortium name="The Broad Institute Genomics Platform"/>
            <consortium name="The Broad Institute Genome Sequencing Center for Infectious Disease"/>
            <person name="Wu L."/>
            <person name="Ma J."/>
        </authorList>
    </citation>
    <scope>NUCLEOTIDE SEQUENCE [LARGE SCALE GENOMIC DNA]</scope>
    <source>
        <strain evidence="3">JCM 17919</strain>
    </source>
</reference>
<dbReference type="Pfam" id="PF00027">
    <property type="entry name" value="cNMP_binding"/>
    <property type="match status" value="1"/>
</dbReference>
<gene>
    <name evidence="2" type="ORF">GCM10023184_03600</name>
</gene>
<comment type="caution">
    <text evidence="2">The sequence shown here is derived from an EMBL/GenBank/DDBJ whole genome shotgun (WGS) entry which is preliminary data.</text>
</comment>
<dbReference type="InterPro" id="IPR014710">
    <property type="entry name" value="RmlC-like_jellyroll"/>
</dbReference>
<organism evidence="2 3">
    <name type="scientific">Flaviaesturariibacter amylovorans</name>
    <dbReference type="NCBI Taxonomy" id="1084520"/>
    <lineage>
        <taxon>Bacteria</taxon>
        <taxon>Pseudomonadati</taxon>
        <taxon>Bacteroidota</taxon>
        <taxon>Chitinophagia</taxon>
        <taxon>Chitinophagales</taxon>
        <taxon>Chitinophagaceae</taxon>
        <taxon>Flaviaestuariibacter</taxon>
    </lineage>
</organism>
<feature type="domain" description="Cyclic nucleotide-binding" evidence="1">
    <location>
        <begin position="18"/>
        <end position="137"/>
    </location>
</feature>
<keyword evidence="3" id="KW-1185">Reference proteome</keyword>
<evidence type="ECO:0000313" key="2">
    <source>
        <dbReference type="EMBL" id="GAA4319021.1"/>
    </source>
</evidence>
<evidence type="ECO:0000313" key="3">
    <source>
        <dbReference type="Proteomes" id="UP001501725"/>
    </source>
</evidence>
<dbReference type="EMBL" id="BAABGY010000001">
    <property type="protein sequence ID" value="GAA4319021.1"/>
    <property type="molecule type" value="Genomic_DNA"/>
</dbReference>
<protein>
    <submittedName>
        <fullName evidence="2">Crp/Fnr family transcriptional regulator</fullName>
    </submittedName>
</protein>
<dbReference type="Proteomes" id="UP001501725">
    <property type="component" value="Unassembled WGS sequence"/>
</dbReference>
<dbReference type="CDD" id="cd00038">
    <property type="entry name" value="CAP_ED"/>
    <property type="match status" value="1"/>
</dbReference>
<dbReference type="Gene3D" id="2.60.120.10">
    <property type="entry name" value="Jelly Rolls"/>
    <property type="match status" value="1"/>
</dbReference>
<dbReference type="SUPFAM" id="SSF51206">
    <property type="entry name" value="cAMP-binding domain-like"/>
    <property type="match status" value="1"/>
</dbReference>
<dbReference type="InterPro" id="IPR000595">
    <property type="entry name" value="cNMP-bd_dom"/>
</dbReference>